<dbReference type="SUPFAM" id="SSF55729">
    <property type="entry name" value="Acyl-CoA N-acyltransferases (Nat)"/>
    <property type="match status" value="1"/>
</dbReference>
<dbReference type="InterPro" id="IPR019432">
    <property type="entry name" value="Acyltransferase_MbtK/IucB-like"/>
</dbReference>
<evidence type="ECO:0000256" key="4">
    <source>
        <dbReference type="ARBA" id="ARBA00020586"/>
    </source>
</evidence>
<dbReference type="PANTHER" id="PTHR34218:SF4">
    <property type="entry name" value="ACYL-HOMOSERINE LACTONE ACYLASE QUIP"/>
    <property type="match status" value="1"/>
</dbReference>
<dbReference type="GO" id="GO:0017000">
    <property type="term" value="P:antibiotic biosynthetic process"/>
    <property type="evidence" value="ECO:0007669"/>
    <property type="project" value="InterPro"/>
</dbReference>
<evidence type="ECO:0000256" key="3">
    <source>
        <dbReference type="ARBA" id="ARBA00006586"/>
    </source>
</evidence>
<dbReference type="GO" id="GO:0016746">
    <property type="term" value="F:acyltransferase activity"/>
    <property type="evidence" value="ECO:0007669"/>
    <property type="project" value="InterPro"/>
</dbReference>
<comment type="function">
    <text evidence="1">Acyltransferase required for the direct transfer of medium- to long-chain fatty acyl moieties from a carrier protein (MbtL) on to the epsilon-amino group of lysine residue in the mycobactin core.</text>
</comment>
<dbReference type="GO" id="GO:0016811">
    <property type="term" value="F:hydrolase activity, acting on carbon-nitrogen (but not peptide) bonds, in linear amides"/>
    <property type="evidence" value="ECO:0007669"/>
    <property type="project" value="InterPro"/>
</dbReference>
<dbReference type="Gene3D" id="3.40.630.30">
    <property type="match status" value="1"/>
</dbReference>
<dbReference type="Gene3D" id="3.60.20.10">
    <property type="entry name" value="Glutamine Phosphoribosylpyrophosphate, subunit 1, domain 1"/>
    <property type="match status" value="1"/>
</dbReference>
<keyword evidence="6" id="KW-0865">Zymogen</keyword>
<dbReference type="Pfam" id="PF13523">
    <property type="entry name" value="Acetyltransf_8"/>
    <property type="match status" value="1"/>
</dbReference>
<dbReference type="InterPro" id="IPR002692">
    <property type="entry name" value="S45"/>
</dbReference>
<gene>
    <name evidence="9" type="ORF">SRB5_23280</name>
</gene>
<comment type="pathway">
    <text evidence="2">Siderophore biosynthesis; mycobactin biosynthesis.</text>
</comment>
<evidence type="ECO:0000313" key="9">
    <source>
        <dbReference type="EMBL" id="MQY12198.1"/>
    </source>
</evidence>
<feature type="domain" description="Acyltransferase MbtK/IucB-like conserved" evidence="8">
    <location>
        <begin position="685"/>
        <end position="733"/>
    </location>
</feature>
<proteinExistence type="inferred from homology"/>
<evidence type="ECO:0000256" key="2">
    <source>
        <dbReference type="ARBA" id="ARBA00005102"/>
    </source>
</evidence>
<dbReference type="InterPro" id="IPR043147">
    <property type="entry name" value="Penicillin_amidase_A-knob"/>
</dbReference>
<comment type="caution">
    <text evidence="9">The sequence shown here is derived from an EMBL/GenBank/DDBJ whole genome shotgun (WGS) entry which is preliminary data.</text>
</comment>
<accession>A0A7K0CFF6</accession>
<dbReference type="InterPro" id="IPR029055">
    <property type="entry name" value="Ntn_hydrolases_N"/>
</dbReference>
<dbReference type="GO" id="GO:0019290">
    <property type="term" value="P:siderophore biosynthetic process"/>
    <property type="evidence" value="ECO:0007669"/>
    <property type="project" value="InterPro"/>
</dbReference>
<evidence type="ECO:0000256" key="6">
    <source>
        <dbReference type="ARBA" id="ARBA00023145"/>
    </source>
</evidence>
<dbReference type="SMART" id="SM01006">
    <property type="entry name" value="AlcB"/>
    <property type="match status" value="1"/>
</dbReference>
<evidence type="ECO:0000256" key="5">
    <source>
        <dbReference type="ARBA" id="ARBA00022801"/>
    </source>
</evidence>
<dbReference type="InterPro" id="IPR043146">
    <property type="entry name" value="Penicillin_amidase_N_B-knob"/>
</dbReference>
<evidence type="ECO:0000259" key="8">
    <source>
        <dbReference type="SMART" id="SM01006"/>
    </source>
</evidence>
<evidence type="ECO:0000256" key="1">
    <source>
        <dbReference type="ARBA" id="ARBA00003818"/>
    </source>
</evidence>
<protein>
    <recommendedName>
        <fullName evidence="4">Lysine N-acyltransferase MbtK</fullName>
    </recommendedName>
    <alternativeName>
        <fullName evidence="7">Mycobactin synthase protein K</fullName>
    </alternativeName>
</protein>
<dbReference type="RefSeq" id="WP_323377747.1">
    <property type="nucleotide sequence ID" value="NZ_WEGJ01000005.1"/>
</dbReference>
<comment type="similarity">
    <text evidence="3">Belongs to the peptidase S45 family.</text>
</comment>
<dbReference type="Gene3D" id="2.30.120.10">
    <property type="match status" value="1"/>
</dbReference>
<dbReference type="Pfam" id="PF01804">
    <property type="entry name" value="Penicil_amidase"/>
    <property type="match status" value="1"/>
</dbReference>
<dbReference type="PANTHER" id="PTHR34218">
    <property type="entry name" value="PEPTIDASE S45 PENICILLIN AMIDASE"/>
    <property type="match status" value="1"/>
</dbReference>
<dbReference type="Proteomes" id="UP000466345">
    <property type="component" value="Unassembled WGS sequence"/>
</dbReference>
<dbReference type="Gene3D" id="1.10.439.10">
    <property type="entry name" value="Penicillin Amidohydrolase, domain 1"/>
    <property type="match status" value="1"/>
</dbReference>
<name>A0A7K0CFF6_9ACTN</name>
<dbReference type="InterPro" id="IPR016181">
    <property type="entry name" value="Acyl_CoA_acyltransferase"/>
</dbReference>
<dbReference type="EMBL" id="WEGJ01000005">
    <property type="protein sequence ID" value="MQY12198.1"/>
    <property type="molecule type" value="Genomic_DNA"/>
</dbReference>
<keyword evidence="10" id="KW-1185">Reference proteome</keyword>
<dbReference type="InterPro" id="IPR023343">
    <property type="entry name" value="Penicillin_amidase_dom1"/>
</dbReference>
<evidence type="ECO:0000256" key="7">
    <source>
        <dbReference type="ARBA" id="ARBA00031122"/>
    </source>
</evidence>
<organism evidence="9 10">
    <name type="scientific">Streptomyces smaragdinus</name>
    <dbReference type="NCBI Taxonomy" id="2585196"/>
    <lineage>
        <taxon>Bacteria</taxon>
        <taxon>Bacillati</taxon>
        <taxon>Actinomycetota</taxon>
        <taxon>Actinomycetes</taxon>
        <taxon>Kitasatosporales</taxon>
        <taxon>Streptomycetaceae</taxon>
        <taxon>Streptomyces</taxon>
    </lineage>
</organism>
<sequence>MAADVYRDAWGIPHLRAADPHALVFAQGRDAALDRAWQLEVERHRTQGTSASFLGAGAVAWDVFARRAMIDDTARRCYAALDPGTARWVWSYVEGVNSALAEGARRAPEFAAAGVAAGRWRAWTPLAVWLGHHLLFGSFPAKLWRESVARHLGPDAIGLFATDGPLTPGSNGWLVGGGLTAGGAPILAGDPHRFVESPGLYQQIHLVCPEYDVVGLAVPGVPGIAHFGHTGGVAWAITNAMADHQDLYDERLRRRAGRVEALGPDGWRPARSRTEEIAVAGADPVRVEVVETDRGPVVAGGVGEERAVSLRCPSRVREDAGFAVLPALLAARTVADVDRALDGWAEPVNTVLAADTAGGVLHRVAGLVPRRHPGNRLGVVPAWDPAYVWEGYEAMPRAEAGAVAVMANERGIAAPLGTEFAPPHRADRIRALLTEGAGRTAADMARVHTDTHLASAAPLLDLVAGLGELAPASAALRARLLAWDRRMDAASTDATAYAALRSAVVRRLAAHPVLRPLAEPPPWPEVFHPWLALLPRIGYALEHLLTDRTLPVDRPALVRAALDETAAAAPAPKPWGEVHRLAPWQALPLADDDVTWPGLGGDHDCVLATSAVPGVTDRFLRGPSARYVWDLGRREDSRWIVPLGASGIPGRPHARDQLPLWAAGELVPVVTDFALLAKEPELRITPVDPVADLDVLYGWVSQDRARFWGMTGATREEVGEIYAHLDGLDTHHAYLVRRDGVPVALVQTYEPTADRVSETYDALPGDRGLHLLLAPAEGTPRPGFTGEVLDAVLGFVFADPECRRLIADPDTANAAAIARLTRTGFAEGPEVLLPEIDLPDVRLPAKHARLMFLER</sequence>
<dbReference type="SUPFAM" id="SSF56235">
    <property type="entry name" value="N-terminal nucleophile aminohydrolases (Ntn hydrolases)"/>
    <property type="match status" value="1"/>
</dbReference>
<dbReference type="Gene3D" id="1.10.1400.10">
    <property type="match status" value="1"/>
</dbReference>
<dbReference type="UniPathway" id="UPA00011"/>
<reference evidence="9 10" key="1">
    <citation type="submission" date="2019-10" db="EMBL/GenBank/DDBJ databases">
        <title>Streptomyces smaragdinus sp. nov. and Streptomyces fabii sp. nov., isolated from the gut of fungus growing-termite Macrotermes natalensis.</title>
        <authorList>
            <person name="Schwitalla J."/>
            <person name="Benndorf R."/>
            <person name="Martin K."/>
            <person name="De Beer W."/>
            <person name="Kaster A.-K."/>
            <person name="Vollmers J."/>
            <person name="Poulsen M."/>
            <person name="Beemelmanns C."/>
        </authorList>
    </citation>
    <scope>NUCLEOTIDE SEQUENCE [LARGE SCALE GENOMIC DNA]</scope>
    <source>
        <strain evidence="9 10">RB5</strain>
    </source>
</reference>
<evidence type="ECO:0000313" key="10">
    <source>
        <dbReference type="Proteomes" id="UP000466345"/>
    </source>
</evidence>
<dbReference type="AlphaFoldDB" id="A0A7K0CFF6"/>
<keyword evidence="5" id="KW-0378">Hydrolase</keyword>